<dbReference type="PANTHER" id="PTHR46910">
    <property type="entry name" value="TRANSCRIPTION FACTOR PDR1"/>
    <property type="match status" value="1"/>
</dbReference>
<evidence type="ECO:0000313" key="8">
    <source>
        <dbReference type="Proteomes" id="UP000006310"/>
    </source>
</evidence>
<dbReference type="PROSITE" id="PS00463">
    <property type="entry name" value="ZN2_CY6_FUNGAL_1"/>
    <property type="match status" value="1"/>
</dbReference>
<proteinExistence type="predicted"/>
<dbReference type="InterPro" id="IPR050987">
    <property type="entry name" value="AtrR-like"/>
</dbReference>
<dbReference type="GO" id="GO:0045722">
    <property type="term" value="P:positive regulation of gluconeogenesis"/>
    <property type="evidence" value="ECO:0007669"/>
    <property type="project" value="EnsemblFungi"/>
</dbReference>
<feature type="region of interest" description="Disordered" evidence="5">
    <location>
        <begin position="1203"/>
        <end position="1237"/>
    </location>
</feature>
<dbReference type="Pfam" id="PF00172">
    <property type="entry name" value="Zn_clus"/>
    <property type="match status" value="1"/>
</dbReference>
<feature type="coiled-coil region" evidence="4">
    <location>
        <begin position="219"/>
        <end position="246"/>
    </location>
</feature>
<dbReference type="GO" id="GO:2000876">
    <property type="term" value="P:positive regulation of glyoxylate cycle"/>
    <property type="evidence" value="ECO:0007669"/>
    <property type="project" value="EnsemblFungi"/>
</dbReference>
<dbReference type="OrthoDB" id="1924787at2759"/>
<evidence type="ECO:0000256" key="3">
    <source>
        <dbReference type="ARBA" id="ARBA00023242"/>
    </source>
</evidence>
<keyword evidence="2" id="KW-0862">Zinc</keyword>
<dbReference type="RefSeq" id="XP_022466353.1">
    <property type="nucleotide sequence ID" value="XM_022610015.1"/>
</dbReference>
<dbReference type="InterPro" id="IPR001138">
    <property type="entry name" value="Zn2Cys6_DnaBD"/>
</dbReference>
<evidence type="ECO:0000313" key="7">
    <source>
        <dbReference type="EMBL" id="CCK72108.1"/>
    </source>
</evidence>
<keyword evidence="3" id="KW-0539">Nucleus</keyword>
<dbReference type="SMART" id="SM00906">
    <property type="entry name" value="Fungal_trans"/>
    <property type="match status" value="1"/>
</dbReference>
<dbReference type="AlphaFoldDB" id="J7RQN6"/>
<dbReference type="CDD" id="cd00067">
    <property type="entry name" value="GAL4"/>
    <property type="match status" value="1"/>
</dbReference>
<dbReference type="KEGG" id="kng:KNAG_0J00250"/>
<reference evidence="8" key="2">
    <citation type="submission" date="2012-08" db="EMBL/GenBank/DDBJ databases">
        <title>Genome sequence of Kazachstania naganishii.</title>
        <authorList>
            <person name="Gordon J.L."/>
            <person name="Armisen D."/>
            <person name="Proux-Wera E."/>
            <person name="OhEigeartaigh S.S."/>
            <person name="Byrne K.P."/>
            <person name="Wolfe K.H."/>
        </authorList>
    </citation>
    <scope>NUCLEOTIDE SEQUENCE [LARGE SCALE GENOMIC DNA]</scope>
    <source>
        <strain evidence="8">ATCC MYA-139 / BCRC 22969 / CBS 8797 / CCRC 22969 / KCTC 17520 / NBRC 10181 / NCYC 3082</strain>
    </source>
</reference>
<dbReference type="GO" id="GO:0001228">
    <property type="term" value="F:DNA-binding transcription activator activity, RNA polymerase II-specific"/>
    <property type="evidence" value="ECO:0007669"/>
    <property type="project" value="EnsemblFungi"/>
</dbReference>
<dbReference type="CDD" id="cd15485">
    <property type="entry name" value="ZIP_Cat8"/>
    <property type="match status" value="1"/>
</dbReference>
<dbReference type="Proteomes" id="UP000006310">
    <property type="component" value="Chromosome 10"/>
</dbReference>
<evidence type="ECO:0000256" key="2">
    <source>
        <dbReference type="ARBA" id="ARBA00022833"/>
    </source>
</evidence>
<feature type="region of interest" description="Disordered" evidence="5">
    <location>
        <begin position="914"/>
        <end position="936"/>
    </location>
</feature>
<dbReference type="GO" id="GO:0006351">
    <property type="term" value="P:DNA-templated transcription"/>
    <property type="evidence" value="ECO:0007669"/>
    <property type="project" value="InterPro"/>
</dbReference>
<accession>J7RQN6</accession>
<dbReference type="PROSITE" id="PS50048">
    <property type="entry name" value="ZN2_CY6_FUNGAL_2"/>
    <property type="match status" value="1"/>
</dbReference>
<evidence type="ECO:0000256" key="4">
    <source>
        <dbReference type="SAM" id="Coils"/>
    </source>
</evidence>
<dbReference type="InterPro" id="IPR007219">
    <property type="entry name" value="XnlR_reg_dom"/>
</dbReference>
<dbReference type="HOGENOM" id="CLU_004300_1_0_1"/>
<protein>
    <recommendedName>
        <fullName evidence="6">Zn(2)-C6 fungal-type domain-containing protein</fullName>
    </recommendedName>
</protein>
<evidence type="ECO:0000259" key="6">
    <source>
        <dbReference type="PROSITE" id="PS50048"/>
    </source>
</evidence>
<dbReference type="PANTHER" id="PTHR46910:SF12">
    <property type="entry name" value="REGULATORY PROTEIN CAT8"/>
    <property type="match status" value="1"/>
</dbReference>
<name>J7RQN6_HUIN7</name>
<gene>
    <name evidence="7" type="primary">KNAG0J00250</name>
    <name evidence="7" type="ordered locus">KNAG_0J00250</name>
</gene>
<sequence>MRFLCLLFTGVFGLPVFSVQRRTKLMYAGESESWHFLAILYVGWNRSFSPGPLDGTSRSGWCEGCLTLTHSCIRLYFTYLVVAGDNKIVMSKKSGAAVNTPAASITTSDAAGGTENTVREEVTGLLPNEGKKSLKELKDTLSPISRPSSSTTANGDGAEPLLSSRPDAAGRASQACDRCRLKKIKCDLKRPQCSSCASVGFECKLSDKLTRNSFPRGYTESLEERIRELESENRRLLAMNDLKEQQLFKIPEDIQSVVDVDAELNSSNQTKNMYATHVCDGICCQDTKLHSRPVATNFNLNDPTSVSFEQNEAPGLMAARAIDQISNHEQSTQLAILVSLSIPRSTEEILFIPQLLAKIRQVFGFTSKQCLYTVSLLSSLKDDLPPPNLLKNSKMILQNSSNFDILTSVNLWHLENLSNFFQNVLKLNILPDDDDHLKKNDDHLALSEIDELVALYFKYWSDSIPIFNEKEFNSNYRVFKADLMKLSKNGPSSLENILNIKIFGCLLTVICQMGILIKYKNFKNKSPKFEKLLSYYHHLMYVLPKNSYFGVITTSIKTVQILSLILFYHLNTGDIIQIYDLRGMIISMAQQLRLHRCPSAVLTGSGSKMDRLEQGNRRTLFWCIYYLDVFCSLQLGVPRLIKDHEIECALPLSSEIHNTDKMDGVQLEGTMSEFSLSVVRCAKVLGNILDSIFKRNMSESITEQVYTIHENALDSWRTKLPKKYQFKLNANGMVDLEHLNHENLILVLLFFLVKSMIYMPLSSAITELANNPKVKNDYYMNHKVSHTSLQQSINALLSVFKNINNQYLPLPLNSSRTMTRFALVSAKGSLEYKKGGLLFEDNKVLLLSVIQEIEKDRKLELPGIIPWHSLKLLDLAVNLFLLGPTINSDKLEKFLQKKINYYNKIMGKPLITSLPSSKTKRKQSKEDLFTANKKRKQQVKTELSTLEVKREPQQVQLLKREGQGNTTESTQSAFVEALQLDPILNANIYNFSGTDLSNFFISNQNGDVPRESREPAVQQPIPDRTSLPATNTSVVTGFDSLPKPENSKPAKDAIGPSLKKGYPSFIGTKSHNNSVSTMMMFLNNDYPFSSMNLNALYAPDGYKESSAQPGKQFTLNTGEPHSTYDFGMIVDASLGLAPLLNEAPEIPGQPEFFNSDEMSPSQLTGKLMPMAVNKPMDQNSNFTYNYKSSVENNEGLTLEAIRGGETSTQRVSNGHIRVNRQRQSDAVDDLFSWQNST</sequence>
<dbReference type="InterPro" id="IPR036864">
    <property type="entry name" value="Zn2-C6_fun-type_DNA-bd_sf"/>
</dbReference>
<dbReference type="EMBL" id="HE978323">
    <property type="protein sequence ID" value="CCK72108.1"/>
    <property type="molecule type" value="Genomic_DNA"/>
</dbReference>
<keyword evidence="1" id="KW-0479">Metal-binding</keyword>
<organism evidence="7 8">
    <name type="scientific">Huiozyma naganishii (strain ATCC MYA-139 / BCRC 22969 / CBS 8797 / KCTC 17520 / NBRC 10181 / NCYC 3082 / Yp74L-3)</name>
    <name type="common">Yeast</name>
    <name type="synonym">Kazachstania naganishii</name>
    <dbReference type="NCBI Taxonomy" id="1071383"/>
    <lineage>
        <taxon>Eukaryota</taxon>
        <taxon>Fungi</taxon>
        <taxon>Dikarya</taxon>
        <taxon>Ascomycota</taxon>
        <taxon>Saccharomycotina</taxon>
        <taxon>Saccharomycetes</taxon>
        <taxon>Saccharomycetales</taxon>
        <taxon>Saccharomycetaceae</taxon>
        <taxon>Huiozyma</taxon>
    </lineage>
</organism>
<reference evidence="7 8" key="1">
    <citation type="journal article" date="2011" name="Proc. Natl. Acad. Sci. U.S.A.">
        <title>Evolutionary erosion of yeast sex chromosomes by mating-type switching accidents.</title>
        <authorList>
            <person name="Gordon J.L."/>
            <person name="Armisen D."/>
            <person name="Proux-Wera E."/>
            <person name="Oheigeartaigh S.S."/>
            <person name="Byrne K.P."/>
            <person name="Wolfe K.H."/>
        </authorList>
    </citation>
    <scope>NUCLEOTIDE SEQUENCE [LARGE SCALE GENOMIC DNA]</scope>
    <source>
        <strain evidence="8">ATCC MYA-139 / BCRC 22969 / CBS 8797 / CCRC 22969 / KCTC 17520 / NBRC 10181 / NCYC 3082</strain>
    </source>
</reference>
<dbReference type="eggNOG" id="ENOG502QTKQ">
    <property type="taxonomic scope" value="Eukaryota"/>
</dbReference>
<dbReference type="CDD" id="cd12148">
    <property type="entry name" value="fungal_TF_MHR"/>
    <property type="match status" value="1"/>
</dbReference>
<dbReference type="GO" id="GO:0008270">
    <property type="term" value="F:zinc ion binding"/>
    <property type="evidence" value="ECO:0007669"/>
    <property type="project" value="InterPro"/>
</dbReference>
<dbReference type="Gene3D" id="4.10.240.10">
    <property type="entry name" value="Zn(2)-C6 fungal-type DNA-binding domain"/>
    <property type="match status" value="1"/>
</dbReference>
<keyword evidence="4" id="KW-0175">Coiled coil</keyword>
<feature type="domain" description="Zn(2)-C6 fungal-type" evidence="6">
    <location>
        <begin position="175"/>
        <end position="205"/>
    </location>
</feature>
<feature type="region of interest" description="Disordered" evidence="5">
    <location>
        <begin position="140"/>
        <end position="167"/>
    </location>
</feature>
<evidence type="ECO:0000256" key="5">
    <source>
        <dbReference type="SAM" id="MobiDB-lite"/>
    </source>
</evidence>
<feature type="compositionally biased region" description="Polar residues" evidence="5">
    <location>
        <begin position="142"/>
        <end position="154"/>
    </location>
</feature>
<dbReference type="SUPFAM" id="SSF57701">
    <property type="entry name" value="Zn2/Cys6 DNA-binding domain"/>
    <property type="match status" value="1"/>
</dbReference>
<dbReference type="Pfam" id="PF04082">
    <property type="entry name" value="Fungal_trans"/>
    <property type="match status" value="1"/>
</dbReference>
<evidence type="ECO:0000256" key="1">
    <source>
        <dbReference type="ARBA" id="ARBA00022723"/>
    </source>
</evidence>
<dbReference type="SMART" id="SM00066">
    <property type="entry name" value="GAL4"/>
    <property type="match status" value="1"/>
</dbReference>
<keyword evidence="8" id="KW-1185">Reference proteome</keyword>
<dbReference type="GO" id="GO:0000978">
    <property type="term" value="F:RNA polymerase II cis-regulatory region sequence-specific DNA binding"/>
    <property type="evidence" value="ECO:0007669"/>
    <property type="project" value="EnsemblFungi"/>
</dbReference>
<dbReference type="GeneID" id="34527863"/>